<evidence type="ECO:0000256" key="3">
    <source>
        <dbReference type="ARBA" id="ARBA00022538"/>
    </source>
</evidence>
<evidence type="ECO:0000256" key="4">
    <source>
        <dbReference type="ARBA" id="ARBA00022958"/>
    </source>
</evidence>
<dbReference type="InterPro" id="IPR003148">
    <property type="entry name" value="RCK_N"/>
</dbReference>
<feature type="domain" description="RCK C-terminal" evidence="8">
    <location>
        <begin position="366"/>
        <end position="445"/>
    </location>
</feature>
<dbReference type="EMBL" id="JACSPQ010000011">
    <property type="protein sequence ID" value="MBD8002554.1"/>
    <property type="molecule type" value="Genomic_DNA"/>
</dbReference>
<dbReference type="NCBIfam" id="NF007038">
    <property type="entry name" value="PRK09496.2-6"/>
    <property type="match status" value="1"/>
</dbReference>
<dbReference type="InterPro" id="IPR036291">
    <property type="entry name" value="NAD(P)-bd_dom_sf"/>
</dbReference>
<dbReference type="PANTHER" id="PTHR43833">
    <property type="entry name" value="POTASSIUM CHANNEL PROTEIN 2-RELATED-RELATED"/>
    <property type="match status" value="1"/>
</dbReference>
<dbReference type="Pfam" id="PF02080">
    <property type="entry name" value="TrkA_C"/>
    <property type="match status" value="1"/>
</dbReference>
<sequence>MKIIIAGAGAVGTHLAKLLSGEKQDIILMDEDDEKLSRMGNNLDLMTVNLSPTSINGLKEAGVANADLFIAVTPYESQNMTACMLATNLGAKKTVARIDNYEYLLPKHKEFFSRLGVHSLIYPEMLAAREIVDAVKLSWIRQWWEFAGGALVMLGTKMRETAEILNVPLHELGGQNIPFHIVAIKRGSETIIPRGDDTIRLNDVVYFTTTKKYIPYIRKISGKENEPDIHNVMIMGGSRIAVRTVQYMPEDIHAKIIENDLNRCNRLTELVDDKVMIINGDGRDIELLREEGIRNTEAFVALTGSSETNILACLAAKRMGVTKVIAQVENVDYISMAESLDIGTVINKKFIAASHIYQMMLDADVSNVKCLTFADADVAEFTVKAGSRITKAPVKDIGLPKGATIGGLTRNGEGMLVTGNTMIQEGDHVVVFCLGMMIKKLEKYF</sequence>
<feature type="domain" description="RCK N-terminal" evidence="7">
    <location>
        <begin position="229"/>
        <end position="346"/>
    </location>
</feature>
<dbReference type="RefSeq" id="WP_178257509.1">
    <property type="nucleotide sequence ID" value="NZ_JACSPQ010000011.1"/>
</dbReference>
<dbReference type="PANTHER" id="PTHR43833:SF5">
    <property type="entry name" value="TRK SYSTEM POTASSIUM UPTAKE PROTEIN TRKA"/>
    <property type="match status" value="1"/>
</dbReference>
<protein>
    <recommendedName>
        <fullName evidence="1">Trk system potassium uptake protein TrkA</fullName>
    </recommendedName>
</protein>
<feature type="domain" description="RCK C-terminal" evidence="8">
    <location>
        <begin position="141"/>
        <end position="223"/>
    </location>
</feature>
<evidence type="ECO:0000256" key="6">
    <source>
        <dbReference type="ARBA" id="ARBA00023065"/>
    </source>
</evidence>
<dbReference type="PROSITE" id="PS51201">
    <property type="entry name" value="RCK_N"/>
    <property type="match status" value="2"/>
</dbReference>
<dbReference type="PRINTS" id="PR00335">
    <property type="entry name" value="KUPTAKETRKA"/>
</dbReference>
<evidence type="ECO:0000256" key="1">
    <source>
        <dbReference type="ARBA" id="ARBA00017378"/>
    </source>
</evidence>
<dbReference type="InterPro" id="IPR050721">
    <property type="entry name" value="Trk_Ktr_HKT_K-transport"/>
</dbReference>
<evidence type="ECO:0000256" key="5">
    <source>
        <dbReference type="ARBA" id="ARBA00023027"/>
    </source>
</evidence>
<proteinExistence type="predicted"/>
<comment type="caution">
    <text evidence="9">The sequence shown here is derived from an EMBL/GenBank/DDBJ whole genome shotgun (WGS) entry which is preliminary data.</text>
</comment>
<evidence type="ECO:0000259" key="7">
    <source>
        <dbReference type="PROSITE" id="PS51201"/>
    </source>
</evidence>
<dbReference type="NCBIfam" id="NF007039">
    <property type="entry name" value="PRK09496.3-2"/>
    <property type="match status" value="1"/>
</dbReference>
<organism evidence="9 10">
    <name type="scientific">Phocaeicola faecium</name>
    <dbReference type="NCBI Taxonomy" id="2762213"/>
    <lineage>
        <taxon>Bacteria</taxon>
        <taxon>Pseudomonadati</taxon>
        <taxon>Bacteroidota</taxon>
        <taxon>Bacteroidia</taxon>
        <taxon>Bacteroidales</taxon>
        <taxon>Bacteroidaceae</taxon>
        <taxon>Phocaeicola</taxon>
    </lineage>
</organism>
<dbReference type="PROSITE" id="PS51202">
    <property type="entry name" value="RCK_C"/>
    <property type="match status" value="2"/>
</dbReference>
<evidence type="ECO:0000256" key="2">
    <source>
        <dbReference type="ARBA" id="ARBA00022448"/>
    </source>
</evidence>
<keyword evidence="3" id="KW-0633">Potassium transport</keyword>
<reference evidence="9 10" key="1">
    <citation type="submission" date="2020-08" db="EMBL/GenBank/DDBJ databases">
        <title>A Genomic Blueprint of the Chicken Gut Microbiome.</title>
        <authorList>
            <person name="Gilroy R."/>
            <person name="Ravi A."/>
            <person name="Getino M."/>
            <person name="Pursley I."/>
            <person name="Horton D.L."/>
            <person name="Alikhan N.-F."/>
            <person name="Baker D."/>
            <person name="Gharbi K."/>
            <person name="Hall N."/>
            <person name="Watson M."/>
            <person name="Adriaenssens E.M."/>
            <person name="Foster-Nyarko E."/>
            <person name="Jarju S."/>
            <person name="Secka A."/>
            <person name="Antonio M."/>
            <person name="Oren A."/>
            <person name="Chaudhuri R."/>
            <person name="La Ragione R.M."/>
            <person name="Hildebrand F."/>
            <person name="Pallen M.J."/>
        </authorList>
    </citation>
    <scope>NUCLEOTIDE SEQUENCE [LARGE SCALE GENOMIC DNA]</scope>
    <source>
        <strain evidence="9 10">Sa1YUN3</strain>
    </source>
</reference>
<dbReference type="SUPFAM" id="SSF116726">
    <property type="entry name" value="TrkA C-terminal domain-like"/>
    <property type="match status" value="2"/>
</dbReference>
<keyword evidence="6" id="KW-0406">Ion transport</keyword>
<evidence type="ECO:0000313" key="10">
    <source>
        <dbReference type="Proteomes" id="UP000616346"/>
    </source>
</evidence>
<keyword evidence="10" id="KW-1185">Reference proteome</keyword>
<keyword evidence="4" id="KW-0630">Potassium</keyword>
<evidence type="ECO:0000313" key="9">
    <source>
        <dbReference type="EMBL" id="MBD8002554.1"/>
    </source>
</evidence>
<gene>
    <name evidence="9" type="primary">trkA</name>
    <name evidence="9" type="ORF">H9626_10070</name>
</gene>
<name>A0ABR8VCS2_9BACT</name>
<dbReference type="Gene3D" id="3.40.50.720">
    <property type="entry name" value="NAD(P)-binding Rossmann-like Domain"/>
    <property type="match status" value="2"/>
</dbReference>
<dbReference type="Gene3D" id="3.30.70.1450">
    <property type="entry name" value="Regulator of K+ conductance, C-terminal domain"/>
    <property type="match status" value="2"/>
</dbReference>
<accession>A0ABR8VCS2</accession>
<dbReference type="Pfam" id="PF02254">
    <property type="entry name" value="TrkA_N"/>
    <property type="match status" value="2"/>
</dbReference>
<evidence type="ECO:0000259" key="8">
    <source>
        <dbReference type="PROSITE" id="PS51202"/>
    </source>
</evidence>
<feature type="domain" description="RCK N-terminal" evidence="7">
    <location>
        <begin position="1"/>
        <end position="121"/>
    </location>
</feature>
<dbReference type="InterPro" id="IPR006037">
    <property type="entry name" value="RCK_C"/>
</dbReference>
<keyword evidence="5" id="KW-0520">NAD</keyword>
<dbReference type="Proteomes" id="UP000616346">
    <property type="component" value="Unassembled WGS sequence"/>
</dbReference>
<dbReference type="InterPro" id="IPR036721">
    <property type="entry name" value="RCK_C_sf"/>
</dbReference>
<keyword evidence="2" id="KW-0813">Transport</keyword>
<dbReference type="SUPFAM" id="SSF51735">
    <property type="entry name" value="NAD(P)-binding Rossmann-fold domains"/>
    <property type="match status" value="2"/>
</dbReference>
<dbReference type="InterPro" id="IPR006036">
    <property type="entry name" value="K_uptake_TrkA"/>
</dbReference>